<dbReference type="EMBL" id="RFES01000005">
    <property type="protein sequence ID" value="RSO57564.1"/>
    <property type="molecule type" value="Genomic_DNA"/>
</dbReference>
<name>A0A429K0Q3_9GAMM</name>
<reference evidence="1 2" key="1">
    <citation type="submission" date="2018-10" db="EMBL/GenBank/DDBJ databases">
        <title>GWAS and RNA-Seq identify cryptic mechanisms of antimicrobial resistance in Acinetobacter baumannii.</title>
        <authorList>
            <person name="Sahl J.W."/>
        </authorList>
    </citation>
    <scope>NUCLEOTIDE SEQUENCE [LARGE SCALE GENOMIC DNA]</scope>
    <source>
        <strain evidence="1 2">TG41018</strain>
    </source>
</reference>
<dbReference type="AlphaFoldDB" id="A0A429K0Q3"/>
<sequence>MIESMTPSMYIKQDFSAEIAAWVEQGNQIKVLGRGESTHNKGFNNRENKTPQEAMRRVMANSVAQTRKAKENSYSTARVEAKQAGLAHYDGRPCGVCKSTKRYVGCNKCVPCMNEKNRRYKERVK</sequence>
<organism evidence="1 2">
    <name type="scientific">Acinetobacter lactucae</name>
    <dbReference type="NCBI Taxonomy" id="1785128"/>
    <lineage>
        <taxon>Bacteria</taxon>
        <taxon>Pseudomonadati</taxon>
        <taxon>Pseudomonadota</taxon>
        <taxon>Gammaproteobacteria</taxon>
        <taxon>Moraxellales</taxon>
        <taxon>Moraxellaceae</taxon>
        <taxon>Acinetobacter</taxon>
        <taxon>Acinetobacter calcoaceticus/baumannii complex</taxon>
    </lineage>
</organism>
<evidence type="ECO:0000313" key="1">
    <source>
        <dbReference type="EMBL" id="RSO57564.1"/>
    </source>
</evidence>
<gene>
    <name evidence="1" type="ORF">EA756_08715</name>
</gene>
<accession>A0A429K0Q3</accession>
<proteinExistence type="predicted"/>
<comment type="caution">
    <text evidence="1">The sequence shown here is derived from an EMBL/GenBank/DDBJ whole genome shotgun (WGS) entry which is preliminary data.</text>
</comment>
<protein>
    <submittedName>
        <fullName evidence="1">Uncharacterized protein</fullName>
    </submittedName>
</protein>
<dbReference type="RefSeq" id="WP_125698884.1">
    <property type="nucleotide sequence ID" value="NZ_RFES01000005.1"/>
</dbReference>
<dbReference type="Proteomes" id="UP000276905">
    <property type="component" value="Unassembled WGS sequence"/>
</dbReference>
<evidence type="ECO:0000313" key="2">
    <source>
        <dbReference type="Proteomes" id="UP000276905"/>
    </source>
</evidence>